<feature type="domain" description="Glycoside hydrolase family 42 N-terminal" evidence="5">
    <location>
        <begin position="65"/>
        <end position="217"/>
    </location>
</feature>
<dbReference type="InterPro" id="IPR017853">
    <property type="entry name" value="GH"/>
</dbReference>
<dbReference type="InterPro" id="IPR040719">
    <property type="entry name" value="DUF5597"/>
</dbReference>
<evidence type="ECO:0000313" key="7">
    <source>
        <dbReference type="EMBL" id="WCT80088.1"/>
    </source>
</evidence>
<gene>
    <name evidence="7" type="ORF">PQ457_18700</name>
</gene>
<keyword evidence="4" id="KW-0732">Signal</keyword>
<organism evidence="7 8">
    <name type="scientific">Novosphingobium humi</name>
    <dbReference type="NCBI Taxonomy" id="2282397"/>
    <lineage>
        <taxon>Bacteria</taxon>
        <taxon>Pseudomonadati</taxon>
        <taxon>Pseudomonadota</taxon>
        <taxon>Alphaproteobacteria</taxon>
        <taxon>Sphingomonadales</taxon>
        <taxon>Sphingomonadaceae</taxon>
        <taxon>Novosphingobium</taxon>
    </lineage>
</organism>
<proteinExistence type="predicted"/>
<keyword evidence="8" id="KW-1185">Reference proteome</keyword>
<dbReference type="Pfam" id="PF02449">
    <property type="entry name" value="Glyco_hydro_42"/>
    <property type="match status" value="1"/>
</dbReference>
<keyword evidence="2" id="KW-0326">Glycosidase</keyword>
<evidence type="ECO:0000256" key="4">
    <source>
        <dbReference type="SAM" id="SignalP"/>
    </source>
</evidence>
<dbReference type="RefSeq" id="WP_273620360.1">
    <property type="nucleotide sequence ID" value="NZ_CP117418.1"/>
</dbReference>
<feature type="signal peptide" evidence="4">
    <location>
        <begin position="1"/>
        <end position="23"/>
    </location>
</feature>
<keyword evidence="7" id="KW-0614">Plasmid</keyword>
<sequence length="558" mass="61426">MNKILRGLLLAMATGALIPVAHAEELPVIRNRQLLVDGKPYLALGGELHNSSASNSDYMLPVWDKLKAMHVRTVVSTVSWEDFEPQEGRYDYALIDAQIAQARKHNLRLVLIWFGAFKNASSTYAPTWVRANPARFPRAVAQGQFAEAFTYPGAMPKPVLSVFSPELLNADRRAFAAFMKHLAQADPDHRVIMMQVNNETGMLHDSRDRSPLANAAWGQQVPSPLLKYLAAHRQDLRPELAELWARQGRRSTGTWAQVFGTDWQAEEVFMAWHFASYMEALAAEGKKALPLPMYVNGWLGPQEGQPIAGQYPSGGPAKRVLDIWKAAAPSLDMLSPDIYVPDAKEPLADYDHAGNPLFVPEAQFRTGNLFWALGQHGALGYSIFGIEDGKPDSQLAQAYALLANMDGVITRAQAEKRIAGILIDDGKPAEIHLGGYTIKVRETQVLLKQMLLDAGLQAPPTPAPLPSETEHGQPAPGDGRPFGLVIDEGNGSFLVIGRGFTVDFADKAGLAEIDRVEEGRFDEQGWKVGRVINGDERLTIIPMDRIGLVRIRLLRRAG</sequence>
<dbReference type="Gene3D" id="2.60.220.20">
    <property type="entry name" value="putative beta-Galactosidase from caulobacter crescentus"/>
    <property type="match status" value="1"/>
</dbReference>
<evidence type="ECO:0000259" key="6">
    <source>
        <dbReference type="Pfam" id="PF18120"/>
    </source>
</evidence>
<dbReference type="InterPro" id="IPR013529">
    <property type="entry name" value="Glyco_hydro_42_N"/>
</dbReference>
<dbReference type="Gene3D" id="3.20.20.80">
    <property type="entry name" value="Glycosidases"/>
    <property type="match status" value="1"/>
</dbReference>
<evidence type="ECO:0000256" key="2">
    <source>
        <dbReference type="ARBA" id="ARBA00023295"/>
    </source>
</evidence>
<evidence type="ECO:0000256" key="3">
    <source>
        <dbReference type="SAM" id="MobiDB-lite"/>
    </source>
</evidence>
<name>A0ABY7U3M6_9SPHN</name>
<geneLocation type="plasmid" evidence="7 8">
    <name>unnamed1</name>
</geneLocation>
<feature type="domain" description="DUF5597" evidence="6">
    <location>
        <begin position="395"/>
        <end position="537"/>
    </location>
</feature>
<protein>
    <submittedName>
        <fullName evidence="7">DUF5597 domain-containing protein</fullName>
    </submittedName>
</protein>
<keyword evidence="1" id="KW-0378">Hydrolase</keyword>
<accession>A0ABY7U3M6</accession>
<dbReference type="SUPFAM" id="SSF51445">
    <property type="entry name" value="(Trans)glycosidases"/>
    <property type="match status" value="1"/>
</dbReference>
<reference evidence="7 8" key="1">
    <citation type="submission" date="2023-02" db="EMBL/GenBank/DDBJ databases">
        <title>Genome sequence of Novosphingobium humi KACC 19094.</title>
        <authorList>
            <person name="Kim S."/>
            <person name="Heo J."/>
            <person name="Kwon S.-W."/>
        </authorList>
    </citation>
    <scope>NUCLEOTIDE SEQUENCE [LARGE SCALE GENOMIC DNA]</scope>
    <source>
        <strain evidence="7 8">KACC 19094</strain>
        <plasmid evidence="7 8">unnamed1</plasmid>
    </source>
</reference>
<feature type="chain" id="PRO_5047351956" evidence="4">
    <location>
        <begin position="24"/>
        <end position="558"/>
    </location>
</feature>
<dbReference type="Pfam" id="PF18120">
    <property type="entry name" value="DUF5597"/>
    <property type="match status" value="1"/>
</dbReference>
<evidence type="ECO:0000256" key="1">
    <source>
        <dbReference type="ARBA" id="ARBA00022801"/>
    </source>
</evidence>
<dbReference type="Proteomes" id="UP001218231">
    <property type="component" value="Plasmid unnamed1"/>
</dbReference>
<dbReference type="EMBL" id="CP117418">
    <property type="protein sequence ID" value="WCT80088.1"/>
    <property type="molecule type" value="Genomic_DNA"/>
</dbReference>
<evidence type="ECO:0000313" key="8">
    <source>
        <dbReference type="Proteomes" id="UP001218231"/>
    </source>
</evidence>
<evidence type="ECO:0000259" key="5">
    <source>
        <dbReference type="Pfam" id="PF02449"/>
    </source>
</evidence>
<feature type="region of interest" description="Disordered" evidence="3">
    <location>
        <begin position="458"/>
        <end position="480"/>
    </location>
</feature>